<evidence type="ECO:0000313" key="3">
    <source>
        <dbReference type="Proteomes" id="UP001359485"/>
    </source>
</evidence>
<accession>A0ABR1ASJ4</accession>
<feature type="region of interest" description="Disordered" evidence="1">
    <location>
        <begin position="119"/>
        <end position="175"/>
    </location>
</feature>
<keyword evidence="3" id="KW-1185">Reference proteome</keyword>
<dbReference type="Proteomes" id="UP001359485">
    <property type="component" value="Unassembled WGS sequence"/>
</dbReference>
<sequence length="209" mass="23582">MNGNAFRQFAQNVLVAKKQTTEGDTCRDEGRSAVKLEPLNPPLQNKRLVSQKVSQISNHKFEEFSHRPWFDPFSGCFRNGPFWRSWHRSLRCGNVHDQDEADSQICFEKINCRTVSPWPWKEGKAGQGKAKTSETSETSASQQKKTPETFQVQKVKSKFGRESTSHSEGVKRGGVVVPKVEGTRCASPAFKGKRTTLWSLPTVLLTRAK</sequence>
<reference evidence="2 3" key="1">
    <citation type="submission" date="2023-09" db="EMBL/GenBank/DDBJ databases">
        <title>Genomes of two closely related lineages of the louse Polyplax serrata with different host specificities.</title>
        <authorList>
            <person name="Martinu J."/>
            <person name="Tarabai H."/>
            <person name="Stefka J."/>
            <person name="Hypsa V."/>
        </authorList>
    </citation>
    <scope>NUCLEOTIDE SEQUENCE [LARGE SCALE GENOMIC DNA]</scope>
    <source>
        <strain evidence="2">98ZLc_SE</strain>
    </source>
</reference>
<evidence type="ECO:0000256" key="1">
    <source>
        <dbReference type="SAM" id="MobiDB-lite"/>
    </source>
</evidence>
<gene>
    <name evidence="2" type="ORF">RUM44_009385</name>
</gene>
<proteinExistence type="predicted"/>
<dbReference type="EMBL" id="JAWJWF010000045">
    <property type="protein sequence ID" value="KAK6626908.1"/>
    <property type="molecule type" value="Genomic_DNA"/>
</dbReference>
<organism evidence="2 3">
    <name type="scientific">Polyplax serrata</name>
    <name type="common">Common mouse louse</name>
    <dbReference type="NCBI Taxonomy" id="468196"/>
    <lineage>
        <taxon>Eukaryota</taxon>
        <taxon>Metazoa</taxon>
        <taxon>Ecdysozoa</taxon>
        <taxon>Arthropoda</taxon>
        <taxon>Hexapoda</taxon>
        <taxon>Insecta</taxon>
        <taxon>Pterygota</taxon>
        <taxon>Neoptera</taxon>
        <taxon>Paraneoptera</taxon>
        <taxon>Psocodea</taxon>
        <taxon>Troctomorpha</taxon>
        <taxon>Phthiraptera</taxon>
        <taxon>Anoplura</taxon>
        <taxon>Polyplacidae</taxon>
        <taxon>Polyplax</taxon>
    </lineage>
</organism>
<protein>
    <submittedName>
        <fullName evidence="2">Uncharacterized protein</fullName>
    </submittedName>
</protein>
<evidence type="ECO:0000313" key="2">
    <source>
        <dbReference type="EMBL" id="KAK6626908.1"/>
    </source>
</evidence>
<comment type="caution">
    <text evidence="2">The sequence shown here is derived from an EMBL/GenBank/DDBJ whole genome shotgun (WGS) entry which is preliminary data.</text>
</comment>
<feature type="compositionally biased region" description="Low complexity" evidence="1">
    <location>
        <begin position="129"/>
        <end position="144"/>
    </location>
</feature>
<feature type="compositionally biased region" description="Basic and acidic residues" evidence="1">
    <location>
        <begin position="159"/>
        <end position="171"/>
    </location>
</feature>
<name>A0ABR1ASJ4_POLSC</name>